<organism evidence="3">
    <name type="scientific">Eucalyptus grandis</name>
    <name type="common">Flooded gum</name>
    <dbReference type="NCBI Taxonomy" id="71139"/>
    <lineage>
        <taxon>Eukaryota</taxon>
        <taxon>Viridiplantae</taxon>
        <taxon>Streptophyta</taxon>
        <taxon>Embryophyta</taxon>
        <taxon>Tracheophyta</taxon>
        <taxon>Spermatophyta</taxon>
        <taxon>Magnoliopsida</taxon>
        <taxon>eudicotyledons</taxon>
        <taxon>Gunneridae</taxon>
        <taxon>Pentapetalae</taxon>
        <taxon>rosids</taxon>
        <taxon>malvids</taxon>
        <taxon>Myrtales</taxon>
        <taxon>Myrtaceae</taxon>
        <taxon>Myrtoideae</taxon>
        <taxon>Eucalypteae</taxon>
        <taxon>Eucalyptus</taxon>
    </lineage>
</organism>
<dbReference type="SUPFAM" id="SSF53756">
    <property type="entry name" value="UDP-Glycosyltransferase/glycogen phosphorylase"/>
    <property type="match status" value="1"/>
</dbReference>
<reference evidence="3" key="1">
    <citation type="submission" date="2013-07" db="EMBL/GenBank/DDBJ databases">
        <title>The genome of Eucalyptus grandis.</title>
        <authorList>
            <person name="Schmutz J."/>
            <person name="Hayes R."/>
            <person name="Myburg A."/>
            <person name="Tuskan G."/>
            <person name="Grattapaglia D."/>
            <person name="Rokhsar D.S."/>
        </authorList>
    </citation>
    <scope>NUCLEOTIDE SEQUENCE</scope>
    <source>
        <tissue evidence="3">Leaf extractions</tissue>
    </source>
</reference>
<evidence type="ECO:0000256" key="2">
    <source>
        <dbReference type="ARBA" id="ARBA00022679"/>
    </source>
</evidence>
<dbReference type="InParanoid" id="A0A059BVN0"/>
<dbReference type="PANTHER" id="PTHR48049:SF91">
    <property type="entry name" value="UDP-GLYCOSYLTRANSFERASE 79B7-RELATED"/>
    <property type="match status" value="1"/>
</dbReference>
<gene>
    <name evidence="3" type="ORF">EUGRSUZ_F03297</name>
</gene>
<comment type="similarity">
    <text evidence="1">Belongs to the UDP-glycosyltransferase family.</text>
</comment>
<accession>A0A059BVN0</accession>
<sequence>MESHKNSRKLRVVMFPWLGISHATQFLHLSNKLAQNGHQVTVLLPRKAQLKLESLNQHQNLIHFSSITIPQVDGLPSGAETASDVPVQLHRSLYTAFDQTRDQILPLLIDLKPDIVFYDFAPWIPAIPRPMNVKAIYYVATGVAGLGLRLTPARKISKGVTVEELMHPPPGYPSSWVVPEEAFQALFLAEELGSRMSFYDRITTSLRECDAIAARTYLELEGKYCNYLGEQYGKRVLCSGPVMPQAHVEHLEERWVSWLNMFGPSSVVFCAFGSEIKLTKRRCDRIEEAFPDGFGERTRERGLVSGDWVPQSLILKHPSVGCFVTHCGYASMWESLLSDCKILTFPQIADQFMTSRLLVDELGVAVEVKKEGERESFLSKESLSEAIKLVMDKDGEVASRLKTNHAKLKDVIAGEGLQE</sequence>
<keyword evidence="2" id="KW-0808">Transferase</keyword>
<dbReference type="Gene3D" id="3.40.50.2000">
    <property type="entry name" value="Glycogen Phosphorylase B"/>
    <property type="match status" value="2"/>
</dbReference>
<proteinExistence type="inferred from homology"/>
<dbReference type="Pfam" id="PF00201">
    <property type="entry name" value="UDPGT"/>
    <property type="match status" value="1"/>
</dbReference>
<dbReference type="AlphaFoldDB" id="A0A059BVN0"/>
<dbReference type="InterPro" id="IPR002213">
    <property type="entry name" value="UDP_glucos_trans"/>
</dbReference>
<dbReference type="Gramene" id="KCW69986">
    <property type="protein sequence ID" value="KCW69986"/>
    <property type="gene ID" value="EUGRSUZ_F03297"/>
</dbReference>
<dbReference type="CDD" id="cd03784">
    <property type="entry name" value="GT1_Gtf-like"/>
    <property type="match status" value="1"/>
</dbReference>
<dbReference type="GO" id="GO:0035251">
    <property type="term" value="F:UDP-glucosyltransferase activity"/>
    <property type="evidence" value="ECO:0000318"/>
    <property type="project" value="GO_Central"/>
</dbReference>
<evidence type="ECO:0008006" key="4">
    <source>
        <dbReference type="Google" id="ProtNLM"/>
    </source>
</evidence>
<evidence type="ECO:0000313" key="3">
    <source>
        <dbReference type="EMBL" id="KCW69986.1"/>
    </source>
</evidence>
<evidence type="ECO:0000256" key="1">
    <source>
        <dbReference type="ARBA" id="ARBA00009995"/>
    </source>
</evidence>
<feature type="non-terminal residue" evidence="3">
    <location>
        <position position="419"/>
    </location>
</feature>
<dbReference type="eggNOG" id="KOG1192">
    <property type="taxonomic scope" value="Eukaryota"/>
</dbReference>
<dbReference type="EMBL" id="KK198758">
    <property type="protein sequence ID" value="KCW69986.1"/>
    <property type="molecule type" value="Genomic_DNA"/>
</dbReference>
<dbReference type="OMA" id="IFMNSHK"/>
<dbReference type="PANTHER" id="PTHR48049">
    <property type="entry name" value="GLYCOSYLTRANSFERASE"/>
    <property type="match status" value="1"/>
</dbReference>
<name>A0A059BVN0_EUCGR</name>
<protein>
    <recommendedName>
        <fullName evidence="4">Glycosyltransferase</fullName>
    </recommendedName>
</protein>
<dbReference type="InterPro" id="IPR050481">
    <property type="entry name" value="UDP-glycosyltransf_plant"/>
</dbReference>